<reference evidence="1" key="1">
    <citation type="journal article" date="2015" name="Nature">
        <title>Complex archaea that bridge the gap between prokaryotes and eukaryotes.</title>
        <authorList>
            <person name="Spang A."/>
            <person name="Saw J.H."/>
            <person name="Jorgensen S.L."/>
            <person name="Zaremba-Niedzwiedzka K."/>
            <person name="Martijn J."/>
            <person name="Lind A.E."/>
            <person name="van Eijk R."/>
            <person name="Schleper C."/>
            <person name="Guy L."/>
            <person name="Ettema T.J."/>
        </authorList>
    </citation>
    <scope>NUCLEOTIDE SEQUENCE</scope>
</reference>
<dbReference type="AlphaFoldDB" id="A0A0F9NPF6"/>
<gene>
    <name evidence="1" type="ORF">LCGC14_0942070</name>
</gene>
<evidence type="ECO:0000313" key="1">
    <source>
        <dbReference type="EMBL" id="KKN19794.1"/>
    </source>
</evidence>
<proteinExistence type="predicted"/>
<dbReference type="EMBL" id="LAZR01003301">
    <property type="protein sequence ID" value="KKN19794.1"/>
    <property type="molecule type" value="Genomic_DNA"/>
</dbReference>
<protein>
    <recommendedName>
        <fullName evidence="2">Outer membrane protein beta-barrel domain-containing protein</fullName>
    </recommendedName>
</protein>
<accession>A0A0F9NPF6</accession>
<comment type="caution">
    <text evidence="1">The sequence shown here is derived from an EMBL/GenBank/DDBJ whole genome shotgun (WGS) entry which is preliminary data.</text>
</comment>
<dbReference type="SUPFAM" id="SSF56935">
    <property type="entry name" value="Porins"/>
    <property type="match status" value="1"/>
</dbReference>
<dbReference type="NCBIfam" id="TIGR04219">
    <property type="entry name" value="OMP_w_GlyGly"/>
    <property type="match status" value="1"/>
</dbReference>
<dbReference type="InterPro" id="IPR026387">
    <property type="entry name" value="OMP_w_GlyGly"/>
</dbReference>
<evidence type="ECO:0008006" key="2">
    <source>
        <dbReference type="Google" id="ProtNLM"/>
    </source>
</evidence>
<sequence>MRKLTLAIGSSLVLATPFAIPLAHADVVGLGASLSYWDSDMSGNVASGNNSVDVNDDLGLKGDGNANASIYLEHPVPLLPNVRLAYTLVQQSGRGTLATPYDTVSPGSVYSELDLEQLDLTLYYEILDNWVNLDLGVTVRDFSGDLQVRNTIDSTQTRTKADGVIPLGYIAARFDLPLTGAAIGAEGNFISFDGNSMRDFSVYGQYSLSLLQLRAGYRQIAVDYEDGSDVFDVKIDGPFISAGVAF</sequence>
<organism evidence="1">
    <name type="scientific">marine sediment metagenome</name>
    <dbReference type="NCBI Taxonomy" id="412755"/>
    <lineage>
        <taxon>unclassified sequences</taxon>
        <taxon>metagenomes</taxon>
        <taxon>ecological metagenomes</taxon>
    </lineage>
</organism>
<name>A0A0F9NPF6_9ZZZZ</name>